<dbReference type="RefSeq" id="WP_250722372.1">
    <property type="nucleotide sequence ID" value="NZ_CP098400.1"/>
</dbReference>
<evidence type="ECO:0000256" key="2">
    <source>
        <dbReference type="ARBA" id="ARBA00022448"/>
    </source>
</evidence>
<evidence type="ECO:0000256" key="3">
    <source>
        <dbReference type="ARBA" id="ARBA00022452"/>
    </source>
</evidence>
<keyword evidence="6 8" id="KW-0472">Membrane</keyword>
<proteinExistence type="inferred from homology"/>
<keyword evidence="7 8" id="KW-0998">Cell outer membrane</keyword>
<evidence type="ECO:0000256" key="1">
    <source>
        <dbReference type="ARBA" id="ARBA00004571"/>
    </source>
</evidence>
<evidence type="ECO:0000256" key="6">
    <source>
        <dbReference type="ARBA" id="ARBA00023136"/>
    </source>
</evidence>
<dbReference type="SUPFAM" id="SSF56935">
    <property type="entry name" value="Porins"/>
    <property type="match status" value="1"/>
</dbReference>
<dbReference type="PROSITE" id="PS52016">
    <property type="entry name" value="TONB_DEPENDENT_REC_3"/>
    <property type="match status" value="1"/>
</dbReference>
<reference evidence="13" key="2">
    <citation type="submission" date="2022-06" db="EMBL/GenBank/DDBJ databases">
        <title>Xiashengella guii gen. nov. sp. nov., a bacterium isolated form anaerobic digestion tank.</title>
        <authorList>
            <person name="Huang H."/>
        </authorList>
    </citation>
    <scope>NUCLEOTIDE SEQUENCE</scope>
    <source>
        <strain evidence="13">Ai-910</strain>
    </source>
</reference>
<dbReference type="Gene3D" id="2.60.40.1120">
    <property type="entry name" value="Carboxypeptidase-like, regulatory domain"/>
    <property type="match status" value="1"/>
</dbReference>
<dbReference type="InterPro" id="IPR012910">
    <property type="entry name" value="Plug_dom"/>
</dbReference>
<dbReference type="InterPro" id="IPR023996">
    <property type="entry name" value="TonB-dep_OMP_SusC/RagA"/>
</dbReference>
<dbReference type="Pfam" id="PF07715">
    <property type="entry name" value="Plug"/>
    <property type="match status" value="1"/>
</dbReference>
<keyword evidence="14" id="KW-1185">Reference proteome</keyword>
<keyword evidence="2 8" id="KW-0813">Transport</keyword>
<evidence type="ECO:0000256" key="9">
    <source>
        <dbReference type="RuleBase" id="RU003357"/>
    </source>
</evidence>
<evidence type="ECO:0000259" key="11">
    <source>
        <dbReference type="Pfam" id="PF00593"/>
    </source>
</evidence>
<dbReference type="InterPro" id="IPR037066">
    <property type="entry name" value="Plug_dom_sf"/>
</dbReference>
<dbReference type="Gene3D" id="2.170.130.10">
    <property type="entry name" value="TonB-dependent receptor, plug domain"/>
    <property type="match status" value="1"/>
</dbReference>
<feature type="domain" description="TonB-dependent receptor-like beta-barrel" evidence="11">
    <location>
        <begin position="447"/>
        <end position="967"/>
    </location>
</feature>
<keyword evidence="10" id="KW-0732">Signal</keyword>
<sequence length="1028" mass="113368">MKKHQLLKAVLITLPMLFFSFLSYAQSLTVSGIVQDESGYALPGVAVAIQGTLQGTITDVEGRYTITVDDPNSVLTFSFIGMETQNVNVAGRSVINVFLKTEFADLGEVVVVGYGTQRKSDLTGAVVKVGADDLKNRSTSDAAVALQGKAAGVQVLPNSGAPGRGADIRIRGMSSNSEFNGPLLIVDGLKVDNIQYLDPEMIESMEVLKDAASAAIYGAQAGNGVVLITTKAGSRSQDGQVFYNGQWQLSSLSRELDVMNAKQYIDYGKKQGFLSDQTLTDVGYVSGTDINWADEVFEPTWNYRHTVGVQGATDKGSYFVAMNYVYNDGIFAGDKDVYERLSTQINGEYKVKPWLTVGTNNNIEKWETKSVSQQSDNGSALLAAVTSDPLFGPVANSEDELNQRQKDALAAGIAVLKDKNGKYYRLSPISGESQSANPFIQRDRAIGGSDGINVRGLAYANFNPIEGLVYTSRLGYRLAQGNTHNYEFPFAANEFVSSSVYRISANANVSYYYQFENFINYTKTIADKHNVNAMVGMSWENNHSDNVSVSAEGADILKGYEPNFRYINYLLDDAKKTVGNAPSDARNLSYFGRLTYSYAQRYSIQANFRADAFDSSKLPAESRWGYFPSFSAGWTLSNESFIKDNISETALSFLKLRASWGRNGNIAVLNGYPYMPIIQKNNNWYQFAQDGTQTYGSVPNGLPNPDLEWEESEQVDLGLDARFINGKLSLGVDWYKKETKGLLVNVTPVIETGVGTYVLNAGNVDNTGLEFELGWRDTAGDLSYSINANFSTLKNELTYLDPTIDHLRGTGLQGSNIYTRCAVGEPLWYFYGYKFKEFDDNGAAIYEDINGDGVWDSNDMTNIGQGLPTYNYGVTINLAYKNFDFMLFGTGAGGFDVLPQAWRSDRPYTNNYAWFYENSWTSSNKDAKFPAIEHWTKEAYSSDLTVFSGSYFKIKQIQLGYTLPNNLTSKAHISSLRVYGSLENFFTFTSYVGLDPETASANSNRSLGIDMGTYPTAKQVVFGVNLTF</sequence>
<accession>A0A9J6ZN32</accession>
<dbReference type="InterPro" id="IPR000531">
    <property type="entry name" value="Beta-barrel_TonB"/>
</dbReference>
<dbReference type="Pfam" id="PF00593">
    <property type="entry name" value="TonB_dep_Rec_b-barrel"/>
    <property type="match status" value="1"/>
</dbReference>
<dbReference type="InterPro" id="IPR023997">
    <property type="entry name" value="TonB-dep_OMP_SusC/RagA_CS"/>
</dbReference>
<gene>
    <name evidence="13" type="ORF">M9189_08575</name>
</gene>
<reference evidence="13" key="1">
    <citation type="submission" date="2022-05" db="EMBL/GenBank/DDBJ databases">
        <authorList>
            <person name="Sun X."/>
        </authorList>
    </citation>
    <scope>NUCLEOTIDE SEQUENCE</scope>
    <source>
        <strain evidence="13">Ai-910</strain>
    </source>
</reference>
<feature type="signal peptide" evidence="10">
    <location>
        <begin position="1"/>
        <end position="25"/>
    </location>
</feature>
<keyword evidence="4 8" id="KW-0812">Transmembrane</keyword>
<evidence type="ECO:0000259" key="12">
    <source>
        <dbReference type="Pfam" id="PF07715"/>
    </source>
</evidence>
<name>A0A9J6ZN32_9BACT</name>
<evidence type="ECO:0000313" key="13">
    <source>
        <dbReference type="EMBL" id="URW78911.1"/>
    </source>
</evidence>
<evidence type="ECO:0000256" key="10">
    <source>
        <dbReference type="SAM" id="SignalP"/>
    </source>
</evidence>
<dbReference type="InterPro" id="IPR039426">
    <property type="entry name" value="TonB-dep_rcpt-like"/>
</dbReference>
<evidence type="ECO:0000256" key="5">
    <source>
        <dbReference type="ARBA" id="ARBA00023077"/>
    </source>
</evidence>
<evidence type="ECO:0000256" key="4">
    <source>
        <dbReference type="ARBA" id="ARBA00022692"/>
    </source>
</evidence>
<dbReference type="InterPro" id="IPR036942">
    <property type="entry name" value="Beta-barrel_TonB_sf"/>
</dbReference>
<dbReference type="NCBIfam" id="TIGR04056">
    <property type="entry name" value="OMP_RagA_SusC"/>
    <property type="match status" value="1"/>
</dbReference>
<dbReference type="Proteomes" id="UP001056426">
    <property type="component" value="Chromosome"/>
</dbReference>
<protein>
    <submittedName>
        <fullName evidence="13">TonB-dependent receptor</fullName>
    </submittedName>
</protein>
<dbReference type="EMBL" id="CP098400">
    <property type="protein sequence ID" value="URW78911.1"/>
    <property type="molecule type" value="Genomic_DNA"/>
</dbReference>
<keyword evidence="5 9" id="KW-0798">TonB box</keyword>
<dbReference type="Gene3D" id="2.40.170.20">
    <property type="entry name" value="TonB-dependent receptor, beta-barrel domain"/>
    <property type="match status" value="1"/>
</dbReference>
<dbReference type="Pfam" id="PF13715">
    <property type="entry name" value="CarbopepD_reg_2"/>
    <property type="match status" value="1"/>
</dbReference>
<dbReference type="KEGG" id="alkq:M9189_08575"/>
<dbReference type="InterPro" id="IPR008969">
    <property type="entry name" value="CarboxyPept-like_regulatory"/>
</dbReference>
<keyword evidence="13" id="KW-0675">Receptor</keyword>
<dbReference type="AlphaFoldDB" id="A0A9J6ZN32"/>
<feature type="chain" id="PRO_5039895407" evidence="10">
    <location>
        <begin position="26"/>
        <end position="1028"/>
    </location>
</feature>
<evidence type="ECO:0000256" key="7">
    <source>
        <dbReference type="ARBA" id="ARBA00023237"/>
    </source>
</evidence>
<evidence type="ECO:0000313" key="14">
    <source>
        <dbReference type="Proteomes" id="UP001056426"/>
    </source>
</evidence>
<comment type="subcellular location">
    <subcellularLocation>
        <location evidence="1 8">Cell outer membrane</location>
        <topology evidence="1 8">Multi-pass membrane protein</topology>
    </subcellularLocation>
</comment>
<organism evidence="13 14">
    <name type="scientific">Xiashengella succiniciproducens</name>
    <dbReference type="NCBI Taxonomy" id="2949635"/>
    <lineage>
        <taxon>Bacteria</taxon>
        <taxon>Pseudomonadati</taxon>
        <taxon>Bacteroidota</taxon>
        <taxon>Bacteroidia</taxon>
        <taxon>Marinilabiliales</taxon>
        <taxon>Marinilabiliaceae</taxon>
        <taxon>Xiashengella</taxon>
    </lineage>
</organism>
<dbReference type="NCBIfam" id="TIGR04057">
    <property type="entry name" value="SusC_RagA_signa"/>
    <property type="match status" value="1"/>
</dbReference>
<comment type="similarity">
    <text evidence="8 9">Belongs to the TonB-dependent receptor family.</text>
</comment>
<evidence type="ECO:0000256" key="8">
    <source>
        <dbReference type="PROSITE-ProRule" id="PRU01360"/>
    </source>
</evidence>
<feature type="domain" description="TonB-dependent receptor plug" evidence="12">
    <location>
        <begin position="119"/>
        <end position="225"/>
    </location>
</feature>
<dbReference type="SUPFAM" id="SSF49464">
    <property type="entry name" value="Carboxypeptidase regulatory domain-like"/>
    <property type="match status" value="1"/>
</dbReference>
<keyword evidence="3 8" id="KW-1134">Transmembrane beta strand</keyword>
<dbReference type="GO" id="GO:0009279">
    <property type="term" value="C:cell outer membrane"/>
    <property type="evidence" value="ECO:0007669"/>
    <property type="project" value="UniProtKB-SubCell"/>
</dbReference>